<dbReference type="Proteomes" id="UP000270216">
    <property type="component" value="Unassembled WGS sequence"/>
</dbReference>
<organism evidence="1 2">
    <name type="scientific">Pandoraea apista</name>
    <dbReference type="NCBI Taxonomy" id="93218"/>
    <lineage>
        <taxon>Bacteria</taxon>
        <taxon>Pseudomonadati</taxon>
        <taxon>Pseudomonadota</taxon>
        <taxon>Betaproteobacteria</taxon>
        <taxon>Burkholderiales</taxon>
        <taxon>Burkholderiaceae</taxon>
        <taxon>Pandoraea</taxon>
    </lineage>
</organism>
<name>A0ABX9ZQV5_9BURK</name>
<dbReference type="Pfam" id="PF01527">
    <property type="entry name" value="HTH_Tnp_1"/>
    <property type="match status" value="1"/>
</dbReference>
<dbReference type="InterPro" id="IPR002514">
    <property type="entry name" value="Transposase_8"/>
</dbReference>
<accession>A0ABX9ZQV5</accession>
<dbReference type="EMBL" id="RWHX01000013">
    <property type="protein sequence ID" value="RSK82360.1"/>
    <property type="molecule type" value="Genomic_DNA"/>
</dbReference>
<evidence type="ECO:0000313" key="1">
    <source>
        <dbReference type="EMBL" id="RSK82360.1"/>
    </source>
</evidence>
<gene>
    <name evidence="1" type="ORF">EJE83_09570</name>
</gene>
<comment type="caution">
    <text evidence="1">The sequence shown here is derived from an EMBL/GenBank/DDBJ whole genome shotgun (WGS) entry which is preliminary data.</text>
</comment>
<sequence>MSAERFTPEFKEEAVRQIVERGHSVAEVPARLGV</sequence>
<protein>
    <submittedName>
        <fullName evidence="1">Transposase</fullName>
    </submittedName>
</protein>
<keyword evidence="2" id="KW-1185">Reference proteome</keyword>
<reference evidence="1 2" key="1">
    <citation type="submission" date="2018-12" db="EMBL/GenBank/DDBJ databases">
        <title>Whole genome sequence of a Pandoraea apista isolate from a patient with cystic fibrosis.</title>
        <authorList>
            <person name="Kenna D.T."/>
            <person name="Turton J.F."/>
        </authorList>
    </citation>
    <scope>NUCLEOTIDE SEQUENCE [LARGE SCALE GENOMIC DNA]</scope>
    <source>
        <strain evidence="1 2">Pa13324</strain>
    </source>
</reference>
<proteinExistence type="predicted"/>
<evidence type="ECO:0000313" key="2">
    <source>
        <dbReference type="Proteomes" id="UP000270216"/>
    </source>
</evidence>
<dbReference type="InterPro" id="IPR009057">
    <property type="entry name" value="Homeodomain-like_sf"/>
</dbReference>
<dbReference type="SUPFAM" id="SSF46689">
    <property type="entry name" value="Homeodomain-like"/>
    <property type="match status" value="1"/>
</dbReference>